<dbReference type="InterPro" id="IPR050546">
    <property type="entry name" value="Glycosyl_Hydrlase_16"/>
</dbReference>
<feature type="compositionally biased region" description="Low complexity" evidence="2">
    <location>
        <begin position="14"/>
        <end position="27"/>
    </location>
</feature>
<dbReference type="PROSITE" id="PS51762">
    <property type="entry name" value="GH16_2"/>
    <property type="match status" value="1"/>
</dbReference>
<dbReference type="PANTHER" id="PTHR10963">
    <property type="entry name" value="GLYCOSYL HYDROLASE-RELATED"/>
    <property type="match status" value="1"/>
</dbReference>
<dbReference type="AlphaFoldDB" id="A0A545VM50"/>
<dbReference type="Gene3D" id="2.60.120.200">
    <property type="match status" value="1"/>
</dbReference>
<dbReference type="Pfam" id="PF00722">
    <property type="entry name" value="Glyco_hydro_16"/>
    <property type="match status" value="1"/>
</dbReference>
<name>A0A545VM50_9HYPO</name>
<proteinExistence type="inferred from homology"/>
<gene>
    <name evidence="5" type="ORF">IF1G_10298</name>
</gene>
<dbReference type="GO" id="GO:0004553">
    <property type="term" value="F:hydrolase activity, hydrolyzing O-glycosyl compounds"/>
    <property type="evidence" value="ECO:0007669"/>
    <property type="project" value="InterPro"/>
</dbReference>
<reference evidence="5 6" key="1">
    <citation type="journal article" date="2019" name="Appl. Microbiol. Biotechnol.">
        <title>Genome sequence of Isaria javanica and comparative genome analysis insights into family S53 peptidase evolution in fungal entomopathogens.</title>
        <authorList>
            <person name="Lin R."/>
            <person name="Zhang X."/>
            <person name="Xin B."/>
            <person name="Zou M."/>
            <person name="Gao Y."/>
            <person name="Qin F."/>
            <person name="Hu Q."/>
            <person name="Xie B."/>
            <person name="Cheng X."/>
        </authorList>
    </citation>
    <scope>NUCLEOTIDE SEQUENCE [LARGE SCALE GENOMIC DNA]</scope>
    <source>
        <strain evidence="5 6">IJ1G</strain>
    </source>
</reference>
<evidence type="ECO:0000313" key="5">
    <source>
        <dbReference type="EMBL" id="TQV91063.1"/>
    </source>
</evidence>
<evidence type="ECO:0000256" key="1">
    <source>
        <dbReference type="ARBA" id="ARBA00006865"/>
    </source>
</evidence>
<protein>
    <submittedName>
        <fullName evidence="5">Secreted glucosidase</fullName>
    </submittedName>
</protein>
<evidence type="ECO:0000256" key="3">
    <source>
        <dbReference type="SAM" id="Phobius"/>
    </source>
</evidence>
<comment type="caution">
    <text evidence="5">The sequence shown here is derived from an EMBL/GenBank/DDBJ whole genome shotgun (WGS) entry which is preliminary data.</text>
</comment>
<dbReference type="Proteomes" id="UP000315783">
    <property type="component" value="Unassembled WGS sequence"/>
</dbReference>
<comment type="similarity">
    <text evidence="1">Belongs to the glycosyl hydrolase 16 family.</text>
</comment>
<organism evidence="5 6">
    <name type="scientific">Cordyceps javanica</name>
    <dbReference type="NCBI Taxonomy" id="43265"/>
    <lineage>
        <taxon>Eukaryota</taxon>
        <taxon>Fungi</taxon>
        <taxon>Dikarya</taxon>
        <taxon>Ascomycota</taxon>
        <taxon>Pezizomycotina</taxon>
        <taxon>Sordariomycetes</taxon>
        <taxon>Hypocreomycetidae</taxon>
        <taxon>Hypocreales</taxon>
        <taxon>Cordycipitaceae</taxon>
        <taxon>Cordyceps</taxon>
    </lineage>
</organism>
<feature type="domain" description="GH16" evidence="4">
    <location>
        <begin position="99"/>
        <end position="483"/>
    </location>
</feature>
<sequence length="489" mass="54274">MSAHQNNPFATPGSVSSHAGRPGSSSSTPWQGRSPRHSADGGRPGTYTPYTYRSVGPPSGAATPVQAAAAVAPKRRFRSYRLRGEYEKPWLGDKDMKKTRWNNVIVGTLALVGIAAAGVVIYFMSRPFVQKDYCLVYEDDFRTLDTSVWTHEVQLDGFGNHAFDWTTTDERNAYVDGDGLHIVPTLTTETTGLTADDLYANHTLSLDEDKSCTGAFNTSACVMRSDPEKGVFLPPVRSARLTTKGARSIRYGMVEVVARLPRGDWLWPAIWMMPERDAYGAWPRSGEMDIMEARGNDAAYKGGNGARGRDWYSSALHWGPTPRTDAYWRTTQGKKIRRGAYSDGLHTFGIQWTPSYVYFYIDSRIHQILFVGFHPNKPLYGLGGFARQTSENGTLLDDPWTGSNSTTGNAPFDQAFYLILNVAVGGTNGFFPDGVGAKPWVDGAPNARWSFWDARDQWLPTWGDGDRRGMTVRSVKMWQLGKCGEKQEL</sequence>
<feature type="region of interest" description="Disordered" evidence="2">
    <location>
        <begin position="1"/>
        <end position="55"/>
    </location>
</feature>
<keyword evidence="6" id="KW-1185">Reference proteome</keyword>
<dbReference type="SUPFAM" id="SSF49899">
    <property type="entry name" value="Concanavalin A-like lectins/glucanases"/>
    <property type="match status" value="1"/>
</dbReference>
<dbReference type="PANTHER" id="PTHR10963:SF55">
    <property type="entry name" value="GLYCOSIDE HYDROLASE FAMILY 16 PROTEIN"/>
    <property type="match status" value="1"/>
</dbReference>
<keyword evidence="3" id="KW-1133">Transmembrane helix</keyword>
<keyword evidence="3" id="KW-0812">Transmembrane</keyword>
<evidence type="ECO:0000256" key="2">
    <source>
        <dbReference type="SAM" id="MobiDB-lite"/>
    </source>
</evidence>
<dbReference type="InterPro" id="IPR013320">
    <property type="entry name" value="ConA-like_dom_sf"/>
</dbReference>
<evidence type="ECO:0000313" key="6">
    <source>
        <dbReference type="Proteomes" id="UP000315783"/>
    </source>
</evidence>
<dbReference type="EMBL" id="SPUK01000021">
    <property type="protein sequence ID" value="TQV91063.1"/>
    <property type="molecule type" value="Genomic_DNA"/>
</dbReference>
<accession>A0A545VM50</accession>
<dbReference type="STRING" id="43265.A0A545VM50"/>
<dbReference type="GO" id="GO:0005975">
    <property type="term" value="P:carbohydrate metabolic process"/>
    <property type="evidence" value="ECO:0007669"/>
    <property type="project" value="InterPro"/>
</dbReference>
<feature type="transmembrane region" description="Helical" evidence="3">
    <location>
        <begin position="104"/>
        <end position="124"/>
    </location>
</feature>
<dbReference type="OrthoDB" id="4781at2759"/>
<evidence type="ECO:0000259" key="4">
    <source>
        <dbReference type="PROSITE" id="PS51762"/>
    </source>
</evidence>
<dbReference type="InterPro" id="IPR000757">
    <property type="entry name" value="Beta-glucanase-like"/>
</dbReference>
<keyword evidence="3" id="KW-0472">Membrane</keyword>